<organism evidence="4 5">
    <name type="scientific">Plakobranchus ocellatus</name>
    <dbReference type="NCBI Taxonomy" id="259542"/>
    <lineage>
        <taxon>Eukaryota</taxon>
        <taxon>Metazoa</taxon>
        <taxon>Spiralia</taxon>
        <taxon>Lophotrochozoa</taxon>
        <taxon>Mollusca</taxon>
        <taxon>Gastropoda</taxon>
        <taxon>Heterobranchia</taxon>
        <taxon>Euthyneura</taxon>
        <taxon>Panpulmonata</taxon>
        <taxon>Sacoglossa</taxon>
        <taxon>Placobranchoidea</taxon>
        <taxon>Plakobranchidae</taxon>
        <taxon>Plakobranchus</taxon>
    </lineage>
</organism>
<dbReference type="Proteomes" id="UP000735302">
    <property type="component" value="Unassembled WGS sequence"/>
</dbReference>
<dbReference type="EMBL" id="BLXT01007309">
    <property type="protein sequence ID" value="GFO38201.1"/>
    <property type="molecule type" value="Genomic_DNA"/>
</dbReference>
<evidence type="ECO:0000259" key="3">
    <source>
        <dbReference type="Pfam" id="PF13359"/>
    </source>
</evidence>
<keyword evidence="5" id="KW-1185">Reference proteome</keyword>
<sequence>MRPYPGKSLSYEQDVYNYRHSQARRVVEKAFGILSERWRVFHTKIAVKPDIVKKIVMATIVLHNMLQRQRCTGTELRETFDSQLEPAYALQPLQRMGIRGANEALDITDRFSKYFTMNSLPWQQNYVRRGLVHP</sequence>
<evidence type="ECO:0000256" key="1">
    <source>
        <dbReference type="ARBA" id="ARBA00001968"/>
    </source>
</evidence>
<evidence type="ECO:0000313" key="4">
    <source>
        <dbReference type="EMBL" id="GFO38201.1"/>
    </source>
</evidence>
<dbReference type="Pfam" id="PF13359">
    <property type="entry name" value="DDE_Tnp_4"/>
    <property type="match status" value="1"/>
</dbReference>
<dbReference type="AlphaFoldDB" id="A0AAV4D200"/>
<comment type="cofactor">
    <cofactor evidence="1">
        <name>a divalent metal cation</name>
        <dbReference type="ChEBI" id="CHEBI:60240"/>
    </cofactor>
</comment>
<keyword evidence="2" id="KW-0479">Metal-binding</keyword>
<gene>
    <name evidence="4" type="ORF">PoB_006470600</name>
</gene>
<name>A0AAV4D200_9GAST</name>
<protein>
    <submittedName>
        <fullName evidence="4">Nuclease harbi1-like protein</fullName>
    </submittedName>
</protein>
<evidence type="ECO:0000256" key="2">
    <source>
        <dbReference type="ARBA" id="ARBA00022723"/>
    </source>
</evidence>
<evidence type="ECO:0000313" key="5">
    <source>
        <dbReference type="Proteomes" id="UP000735302"/>
    </source>
</evidence>
<comment type="caution">
    <text evidence="4">The sequence shown here is derived from an EMBL/GenBank/DDBJ whole genome shotgun (WGS) entry which is preliminary data.</text>
</comment>
<dbReference type="InterPro" id="IPR027806">
    <property type="entry name" value="HARBI1_dom"/>
</dbReference>
<accession>A0AAV4D200</accession>
<feature type="domain" description="DDE Tnp4" evidence="3">
    <location>
        <begin position="3"/>
        <end position="64"/>
    </location>
</feature>
<proteinExistence type="predicted"/>
<reference evidence="4 5" key="1">
    <citation type="journal article" date="2021" name="Elife">
        <title>Chloroplast acquisition without the gene transfer in kleptoplastic sea slugs, Plakobranchus ocellatus.</title>
        <authorList>
            <person name="Maeda T."/>
            <person name="Takahashi S."/>
            <person name="Yoshida T."/>
            <person name="Shimamura S."/>
            <person name="Takaki Y."/>
            <person name="Nagai Y."/>
            <person name="Toyoda A."/>
            <person name="Suzuki Y."/>
            <person name="Arimoto A."/>
            <person name="Ishii H."/>
            <person name="Satoh N."/>
            <person name="Nishiyama T."/>
            <person name="Hasebe M."/>
            <person name="Maruyama T."/>
            <person name="Minagawa J."/>
            <person name="Obokata J."/>
            <person name="Shigenobu S."/>
        </authorList>
    </citation>
    <scope>NUCLEOTIDE SEQUENCE [LARGE SCALE GENOMIC DNA]</scope>
</reference>
<dbReference type="GO" id="GO:0046872">
    <property type="term" value="F:metal ion binding"/>
    <property type="evidence" value="ECO:0007669"/>
    <property type="project" value="UniProtKB-KW"/>
</dbReference>